<keyword evidence="3" id="KW-1185">Reference proteome</keyword>
<sequence>MVFNNIFGSAGKGAGLFSVVSDRDKAQPGAGVDFEDADDDTYDDASTSLFSSAIHGASDRAKIVQEQSPEARAVLGFLGSFIQTTQASADAQAAYAQNPSSVATAAAAGMQESSATVTEHSDLQKDEDLEKPKKSDFKAPKAPAAPKAEEPPKAPTATAEKPSDAK</sequence>
<feature type="compositionally biased region" description="Low complexity" evidence="1">
    <location>
        <begin position="88"/>
        <end position="97"/>
    </location>
</feature>
<protein>
    <submittedName>
        <fullName evidence="2">Thioredoxin-like negative regulator of GroEL</fullName>
    </submittedName>
</protein>
<reference evidence="2 3" key="1">
    <citation type="submission" date="2021-03" db="EMBL/GenBank/DDBJ databases">
        <title>Sequencing the genomes of 1000 actinobacteria strains.</title>
        <authorList>
            <person name="Klenk H.-P."/>
        </authorList>
    </citation>
    <scope>NUCLEOTIDE SEQUENCE [LARGE SCALE GENOMIC DNA]</scope>
    <source>
        <strain evidence="2 3">DSM 40843</strain>
    </source>
</reference>
<accession>A0ABS4VI07</accession>
<evidence type="ECO:0000313" key="2">
    <source>
        <dbReference type="EMBL" id="MBP2363520.1"/>
    </source>
</evidence>
<evidence type="ECO:0000256" key="1">
    <source>
        <dbReference type="SAM" id="MobiDB-lite"/>
    </source>
</evidence>
<proteinExistence type="predicted"/>
<dbReference type="EMBL" id="JAGINS010000002">
    <property type="protein sequence ID" value="MBP2363520.1"/>
    <property type="molecule type" value="Genomic_DNA"/>
</dbReference>
<evidence type="ECO:0000313" key="3">
    <source>
        <dbReference type="Proteomes" id="UP001519311"/>
    </source>
</evidence>
<dbReference type="RefSeq" id="WP_209471473.1">
    <property type="nucleotide sequence ID" value="NZ_BMWJ01000021.1"/>
</dbReference>
<gene>
    <name evidence="2" type="ORF">JOF59_006012</name>
</gene>
<comment type="caution">
    <text evidence="2">The sequence shown here is derived from an EMBL/GenBank/DDBJ whole genome shotgun (WGS) entry which is preliminary data.</text>
</comment>
<name>A0ABS4VI07_9ACTN</name>
<organism evidence="2 3">
    <name type="scientific">Streptomyces clavifer</name>
    <dbReference type="NCBI Taxonomy" id="68188"/>
    <lineage>
        <taxon>Bacteria</taxon>
        <taxon>Bacillati</taxon>
        <taxon>Actinomycetota</taxon>
        <taxon>Actinomycetes</taxon>
        <taxon>Kitasatosporales</taxon>
        <taxon>Streptomycetaceae</taxon>
        <taxon>Streptomyces</taxon>
    </lineage>
</organism>
<feature type="compositionally biased region" description="Basic and acidic residues" evidence="1">
    <location>
        <begin position="119"/>
        <end position="139"/>
    </location>
</feature>
<feature type="region of interest" description="Disordered" evidence="1">
    <location>
        <begin position="88"/>
        <end position="166"/>
    </location>
</feature>
<dbReference type="Proteomes" id="UP001519311">
    <property type="component" value="Unassembled WGS sequence"/>
</dbReference>